<dbReference type="GO" id="GO:0030476">
    <property type="term" value="P:ascospore wall assembly"/>
    <property type="evidence" value="ECO:0007669"/>
    <property type="project" value="EnsemblFungi"/>
</dbReference>
<dbReference type="OMA" id="FFGSRWN"/>
<dbReference type="Pfam" id="PF00067">
    <property type="entry name" value="p450"/>
    <property type="match status" value="1"/>
</dbReference>
<dbReference type="InterPro" id="IPR036396">
    <property type="entry name" value="Cyt_P450_sf"/>
</dbReference>
<dbReference type="Proteomes" id="UP000002258">
    <property type="component" value="Chromosome 2"/>
</dbReference>
<dbReference type="GO" id="GO:0003959">
    <property type="term" value="F:NADPH dehydrogenase activity"/>
    <property type="evidence" value="ECO:0007669"/>
    <property type="project" value="EnsemblFungi"/>
</dbReference>
<dbReference type="HOGENOM" id="CLU_031576_0_0_1"/>
<dbReference type="eggNOG" id="KOG0157">
    <property type="taxonomic scope" value="Eukaryota"/>
</dbReference>
<dbReference type="FunCoup" id="A3LP69">
    <property type="interactions" value="1510"/>
</dbReference>
<comment type="similarity">
    <text evidence="2">Belongs to the cytochrome P450 family.</text>
</comment>
<evidence type="ECO:0000256" key="2">
    <source>
        <dbReference type="ARBA" id="ARBA00010617"/>
    </source>
</evidence>
<name>A3LP69_PICST</name>
<keyword evidence="3 5" id="KW-0479">Metal-binding</keyword>
<keyword evidence="7" id="KW-0503">Monooxygenase</keyword>
<evidence type="ECO:0000256" key="3">
    <source>
        <dbReference type="ARBA" id="ARBA00022723"/>
    </source>
</evidence>
<evidence type="ECO:0000256" key="4">
    <source>
        <dbReference type="ARBA" id="ARBA00023004"/>
    </source>
</evidence>
<protein>
    <submittedName>
        <fullName evidence="7">Dityrosine monooxygenase</fullName>
    </submittedName>
</protein>
<dbReference type="AlphaFoldDB" id="A3LP69"/>
<feature type="signal peptide" evidence="6">
    <location>
        <begin position="1"/>
        <end position="15"/>
    </location>
</feature>
<dbReference type="RefSeq" id="XP_001382473.2">
    <property type="nucleotide sequence ID" value="XM_001382436.1"/>
</dbReference>
<dbReference type="GeneID" id="4837372"/>
<feature type="binding site" description="axial binding residue" evidence="5">
    <location>
        <position position="415"/>
    </location>
    <ligand>
        <name>heme</name>
        <dbReference type="ChEBI" id="CHEBI:30413"/>
    </ligand>
    <ligandPart>
        <name>Fe</name>
        <dbReference type="ChEBI" id="CHEBI:18248"/>
    </ligandPart>
</feature>
<dbReference type="GO" id="GO:0020037">
    <property type="term" value="F:heme binding"/>
    <property type="evidence" value="ECO:0007669"/>
    <property type="project" value="InterPro"/>
</dbReference>
<keyword evidence="6" id="KW-0732">Signal</keyword>
<dbReference type="GO" id="GO:0004497">
    <property type="term" value="F:monooxygenase activity"/>
    <property type="evidence" value="ECO:0007669"/>
    <property type="project" value="UniProtKB-KW"/>
</dbReference>
<keyword evidence="8" id="KW-1185">Reference proteome</keyword>
<evidence type="ECO:0000313" key="7">
    <source>
        <dbReference type="EMBL" id="ABN64444.2"/>
    </source>
</evidence>
<evidence type="ECO:0000313" key="8">
    <source>
        <dbReference type="Proteomes" id="UP000002258"/>
    </source>
</evidence>
<reference evidence="7 8" key="1">
    <citation type="journal article" date="2007" name="Nat. Biotechnol.">
        <title>Genome sequence of the lignocellulose-bioconverting and xylose-fermenting yeast Pichia stipitis.</title>
        <authorList>
            <person name="Jeffries T.W."/>
            <person name="Grigoriev I.V."/>
            <person name="Grimwood J."/>
            <person name="Laplaza J.M."/>
            <person name="Aerts A."/>
            <person name="Salamov A."/>
            <person name="Schmutz J."/>
            <person name="Lindquist E."/>
            <person name="Dehal P."/>
            <person name="Shapiro H."/>
            <person name="Jin Y.S."/>
            <person name="Passoth V."/>
            <person name="Richardson P.M."/>
        </authorList>
    </citation>
    <scope>NUCLEOTIDE SEQUENCE [LARGE SCALE GENOMIC DNA]</scope>
    <source>
        <strain evidence="8">ATCC 58785 / CBS 6054 / NBRC 10063 / NRRL Y-11545</strain>
    </source>
</reference>
<dbReference type="GO" id="GO:0005783">
    <property type="term" value="C:endoplasmic reticulum"/>
    <property type="evidence" value="ECO:0007669"/>
    <property type="project" value="EnsemblFungi"/>
</dbReference>
<dbReference type="KEGG" id="pic:PICST_42457"/>
<dbReference type="PRINTS" id="PR00465">
    <property type="entry name" value="EP450IV"/>
</dbReference>
<keyword evidence="4 5" id="KW-0408">Iron</keyword>
<dbReference type="PANTHER" id="PTHR24305">
    <property type="entry name" value="CYTOCHROME P450"/>
    <property type="match status" value="1"/>
</dbReference>
<dbReference type="SUPFAM" id="SSF48264">
    <property type="entry name" value="Cytochrome P450"/>
    <property type="match status" value="1"/>
</dbReference>
<dbReference type="STRING" id="322104.A3LP69"/>
<dbReference type="GO" id="GO:0016705">
    <property type="term" value="F:oxidoreductase activity, acting on paired donors, with incorporation or reduction of molecular oxygen"/>
    <property type="evidence" value="ECO:0007669"/>
    <property type="project" value="InterPro"/>
</dbReference>
<dbReference type="InterPro" id="IPR050121">
    <property type="entry name" value="Cytochrome_P450_monoxygenase"/>
</dbReference>
<evidence type="ECO:0000256" key="6">
    <source>
        <dbReference type="SAM" id="SignalP"/>
    </source>
</evidence>
<gene>
    <name evidence="7" type="ORF">PICST_42457</name>
</gene>
<dbReference type="InParanoid" id="A3LP69"/>
<proteinExistence type="inferred from homology"/>
<evidence type="ECO:0000256" key="5">
    <source>
        <dbReference type="PIRSR" id="PIRSR602403-1"/>
    </source>
</evidence>
<dbReference type="EMBL" id="CP000496">
    <property type="protein sequence ID" value="ABN64444.2"/>
    <property type="molecule type" value="Genomic_DNA"/>
</dbReference>
<dbReference type="Gene3D" id="1.10.630.10">
    <property type="entry name" value="Cytochrome P450"/>
    <property type="match status" value="1"/>
</dbReference>
<organism evidence="7 8">
    <name type="scientific">Scheffersomyces stipitis (strain ATCC 58785 / CBS 6054 / NBRC 10063 / NRRL Y-11545)</name>
    <name type="common">Yeast</name>
    <name type="synonym">Pichia stipitis</name>
    <dbReference type="NCBI Taxonomy" id="322104"/>
    <lineage>
        <taxon>Eukaryota</taxon>
        <taxon>Fungi</taxon>
        <taxon>Dikarya</taxon>
        <taxon>Ascomycota</taxon>
        <taxon>Saccharomycotina</taxon>
        <taxon>Pichiomycetes</taxon>
        <taxon>Debaryomycetaceae</taxon>
        <taxon>Scheffersomyces</taxon>
    </lineage>
</organism>
<dbReference type="PANTHER" id="PTHR24305:SF223">
    <property type="entry name" value="CYTOCHROME P450-DIT2"/>
    <property type="match status" value="1"/>
</dbReference>
<sequence length="468" mass="54013">MISALIVGVLLIVKSIILPPSNFPKSIPTIPFYVSFLGAYTSMDQEEIYNYYMREKLEKYGAAKLYFASRWNIVIIEPELLLQLFKNENIYAKSGNQEKIPYSVLAQYTGENIISAHGEKWRLYRRVVASSVQFPNMEPIVENSKRFLDVLHQELINNSPIEIIDLLQRYTLANIGDSVLGVKFNTMEEKDTEIHKRIKHVKRQIFQPLYMNFPFLDKLPIASRMEARKEVAQFRSYFSNILKTCQNFGRETGASRLRQALDNNTLTEKEFTDNGIILMVAGHENPLLLLLSLFYIVAKYPEVQHKIRQENGDNEAPYLNSVICECLRMLPPLGQIINRRTTENVILGSNIRIPKGTYVGYNNFGTGRHRKIWGESADEFKPERWGKTPQEISRKYLEAKIKANLPAFHGRKRACLGEKFALEEVRVLIQTLLQMYQLSLDPNWVEKITPAGPICPLGLKIKFKKIEF</sequence>
<keyword evidence="5" id="KW-0349">Heme</keyword>
<accession>A3LP69</accession>
<dbReference type="InterPro" id="IPR002403">
    <property type="entry name" value="Cyt_P450_E_grp-IV"/>
</dbReference>
<evidence type="ECO:0000256" key="1">
    <source>
        <dbReference type="ARBA" id="ARBA00001971"/>
    </source>
</evidence>
<dbReference type="CDD" id="cd11070">
    <property type="entry name" value="CYP56-like"/>
    <property type="match status" value="1"/>
</dbReference>
<feature type="chain" id="PRO_5012836077" evidence="6">
    <location>
        <begin position="16"/>
        <end position="468"/>
    </location>
</feature>
<dbReference type="InterPro" id="IPR001128">
    <property type="entry name" value="Cyt_P450"/>
</dbReference>
<comment type="cofactor">
    <cofactor evidence="1 5">
        <name>heme</name>
        <dbReference type="ChEBI" id="CHEBI:30413"/>
    </cofactor>
</comment>
<dbReference type="GO" id="GO:0005506">
    <property type="term" value="F:iron ion binding"/>
    <property type="evidence" value="ECO:0007669"/>
    <property type="project" value="InterPro"/>
</dbReference>
<keyword evidence="7" id="KW-0560">Oxidoreductase</keyword>
<dbReference type="OrthoDB" id="1470350at2759"/>